<evidence type="ECO:0000313" key="9">
    <source>
        <dbReference type="EMBL" id="KLL09715.1"/>
    </source>
</evidence>
<feature type="domain" description="GP-PDE" evidence="8">
    <location>
        <begin position="35"/>
        <end position="361"/>
    </location>
</feature>
<comment type="caution">
    <text evidence="9">The sequence shown here is derived from an EMBL/GenBank/DDBJ whole genome shotgun (WGS) entry which is preliminary data.</text>
</comment>
<evidence type="ECO:0000256" key="1">
    <source>
        <dbReference type="ARBA" id="ARBA00007277"/>
    </source>
</evidence>
<protein>
    <recommendedName>
        <fullName evidence="2">glycerophosphodiester phosphodiesterase</fullName>
        <ecNumber evidence="2">3.1.4.46</ecNumber>
    </recommendedName>
</protein>
<evidence type="ECO:0000256" key="7">
    <source>
        <dbReference type="SAM" id="SignalP"/>
    </source>
</evidence>
<dbReference type="PROSITE" id="PS51704">
    <property type="entry name" value="GP_PDE"/>
    <property type="match status" value="1"/>
</dbReference>
<evidence type="ECO:0000256" key="3">
    <source>
        <dbReference type="ARBA" id="ARBA00022729"/>
    </source>
</evidence>
<evidence type="ECO:0000256" key="6">
    <source>
        <dbReference type="ARBA" id="ARBA00047512"/>
    </source>
</evidence>
<dbReference type="PANTHER" id="PTHR43620">
    <property type="entry name" value="GLYCEROPHOSPHORYL DIESTER PHOSPHODIESTERASE"/>
    <property type="match status" value="1"/>
</dbReference>
<dbReference type="InterPro" id="IPR017946">
    <property type="entry name" value="PLC-like_Pdiesterase_TIM-brl"/>
</dbReference>
<evidence type="ECO:0000256" key="5">
    <source>
        <dbReference type="ARBA" id="ARBA00022801"/>
    </source>
</evidence>
<comment type="catalytic activity">
    <reaction evidence="6">
        <text>a sn-glycero-3-phosphodiester + H2O = an alcohol + sn-glycerol 3-phosphate + H(+)</text>
        <dbReference type="Rhea" id="RHEA:12969"/>
        <dbReference type="ChEBI" id="CHEBI:15377"/>
        <dbReference type="ChEBI" id="CHEBI:15378"/>
        <dbReference type="ChEBI" id="CHEBI:30879"/>
        <dbReference type="ChEBI" id="CHEBI:57597"/>
        <dbReference type="ChEBI" id="CHEBI:83408"/>
        <dbReference type="EC" id="3.1.4.46"/>
    </reaction>
</comment>
<evidence type="ECO:0000256" key="4">
    <source>
        <dbReference type="ARBA" id="ARBA00022798"/>
    </source>
</evidence>
<evidence type="ECO:0000259" key="8">
    <source>
        <dbReference type="PROSITE" id="PS51704"/>
    </source>
</evidence>
<dbReference type="Proteomes" id="UP000035425">
    <property type="component" value="Unassembled WGS sequence"/>
</dbReference>
<keyword evidence="5" id="KW-0378">Hydrolase</keyword>
<comment type="similarity">
    <text evidence="1">Belongs to the glycerophosphoryl diester phosphodiesterase family.</text>
</comment>
<dbReference type="InterPro" id="IPR030395">
    <property type="entry name" value="GP_PDE_dom"/>
</dbReference>
<keyword evidence="3 7" id="KW-0732">Signal</keyword>
<evidence type="ECO:0000256" key="2">
    <source>
        <dbReference type="ARBA" id="ARBA00012247"/>
    </source>
</evidence>
<dbReference type="SUPFAM" id="SSF51695">
    <property type="entry name" value="PLC-like phosphodiesterases"/>
    <property type="match status" value="1"/>
</dbReference>
<dbReference type="EC" id="3.1.4.46" evidence="2"/>
<accession>A0ABR5EZ24</accession>
<feature type="signal peptide" evidence="7">
    <location>
        <begin position="1"/>
        <end position="17"/>
    </location>
</feature>
<proteinExistence type="inferred from homology"/>
<dbReference type="EMBL" id="JWIO01000064">
    <property type="protein sequence ID" value="KLL09715.1"/>
    <property type="molecule type" value="Genomic_DNA"/>
</dbReference>
<dbReference type="PANTHER" id="PTHR43620:SF7">
    <property type="entry name" value="GLYCEROPHOSPHODIESTER PHOSPHODIESTERASE GDPD5-RELATED"/>
    <property type="match status" value="1"/>
</dbReference>
<dbReference type="Gene3D" id="3.20.20.190">
    <property type="entry name" value="Phosphatidylinositol (PI) phosphodiesterase"/>
    <property type="match status" value="1"/>
</dbReference>
<name>A0ABR5EZ24_9ACTN</name>
<evidence type="ECO:0000313" key="10">
    <source>
        <dbReference type="Proteomes" id="UP000035425"/>
    </source>
</evidence>
<gene>
    <name evidence="9" type="ORF">FrCorBMG51_23075</name>
</gene>
<sequence>MVVAPLATTTVLSTASAASVGVASAGSGGNRRQRTLVIGHRGASGYRPEHTLASYELAARLGADFVEPDLVPTRDGVLVCRHEPEIGGTTNVADHPEFASRRATKILDGVPTTGWFTEDFTLAELKTLRAKERLPAVRQENTIYDGRFEIPTFTEVLELRQRLSRELGREIGVYPETKHPTYFQKAGLPLEQRLVDALRRHGLNNQSAPVFVQSFETKNLGQLRGLGLRTALVQLLSATGAPFDLVDAGDPRTYADLSTPAGLRQIASYANGIGPEKTQVIPWAADGTLGTPTALVADAHAAGLVVHPYTFRAENSFLPADYRRGTSPNDFGRAIDEQVRYLKAGIDGLFTDQADIGVIARDDASAKPSGSA</sequence>
<reference evidence="9 10" key="1">
    <citation type="submission" date="2014-12" db="EMBL/GenBank/DDBJ databases">
        <title>Frankia sp. BMG5.1 draft genome.</title>
        <authorList>
            <person name="Gtari M."/>
            <person name="Ghodhbane-Gtari F."/>
            <person name="Nouioui I."/>
            <person name="Ktari A."/>
            <person name="Hezbri K."/>
            <person name="Mimouni W."/>
            <person name="Sbissi I."/>
            <person name="Ayari A."/>
            <person name="Yamanaka T."/>
            <person name="Normand P."/>
            <person name="Tisa L.S."/>
            <person name="Boudabous A."/>
        </authorList>
    </citation>
    <scope>NUCLEOTIDE SEQUENCE [LARGE SCALE GENOMIC DNA]</scope>
    <source>
        <strain evidence="9 10">BMG5.1</strain>
    </source>
</reference>
<keyword evidence="4" id="KW-0319">Glycerol metabolism</keyword>
<dbReference type="Pfam" id="PF03009">
    <property type="entry name" value="GDPD"/>
    <property type="match status" value="1"/>
</dbReference>
<keyword evidence="10" id="KW-1185">Reference proteome</keyword>
<dbReference type="CDD" id="cd08602">
    <property type="entry name" value="GDPD_ScGlpQ1_like"/>
    <property type="match status" value="1"/>
</dbReference>
<feature type="chain" id="PRO_5046272232" description="glycerophosphodiester phosphodiesterase" evidence="7">
    <location>
        <begin position="18"/>
        <end position="372"/>
    </location>
</feature>
<organism evidence="9 10">
    <name type="scientific">Protofrankia coriariae</name>
    <dbReference type="NCBI Taxonomy" id="1562887"/>
    <lineage>
        <taxon>Bacteria</taxon>
        <taxon>Bacillati</taxon>
        <taxon>Actinomycetota</taxon>
        <taxon>Actinomycetes</taxon>
        <taxon>Frankiales</taxon>
        <taxon>Frankiaceae</taxon>
        <taxon>Protofrankia</taxon>
    </lineage>
</organism>